<feature type="transmembrane region" description="Helical" evidence="5">
    <location>
        <begin position="247"/>
        <end position="264"/>
    </location>
</feature>
<dbReference type="eggNOG" id="ENOG502ZAPV">
    <property type="taxonomic scope" value="Bacteria"/>
</dbReference>
<keyword evidence="8" id="KW-1185">Reference proteome</keyword>
<evidence type="ECO:0000256" key="3">
    <source>
        <dbReference type="ARBA" id="ARBA00022989"/>
    </source>
</evidence>
<evidence type="ECO:0000259" key="6">
    <source>
        <dbReference type="Pfam" id="PF01061"/>
    </source>
</evidence>
<feature type="transmembrane region" description="Helical" evidence="5">
    <location>
        <begin position="478"/>
        <end position="501"/>
    </location>
</feature>
<feature type="transmembrane region" description="Helical" evidence="5">
    <location>
        <begin position="553"/>
        <end position="572"/>
    </location>
</feature>
<feature type="transmembrane region" description="Helical" evidence="5">
    <location>
        <begin position="195"/>
        <end position="214"/>
    </location>
</feature>
<protein>
    <submittedName>
        <fullName evidence="7">Putative ATP synthase F0, A subunit</fullName>
    </submittedName>
</protein>
<dbReference type="Proteomes" id="UP000003244">
    <property type="component" value="Unassembled WGS sequence"/>
</dbReference>
<evidence type="ECO:0000313" key="8">
    <source>
        <dbReference type="Proteomes" id="UP000003244"/>
    </source>
</evidence>
<comment type="subcellular location">
    <subcellularLocation>
        <location evidence="1">Membrane</location>
        <topology evidence="1">Multi-pass membrane protein</topology>
    </subcellularLocation>
</comment>
<evidence type="ECO:0000256" key="4">
    <source>
        <dbReference type="ARBA" id="ARBA00023136"/>
    </source>
</evidence>
<keyword evidence="3 5" id="KW-1133">Transmembrane helix</keyword>
<feature type="transmembrane region" description="Helical" evidence="5">
    <location>
        <begin position="400"/>
        <end position="424"/>
    </location>
</feature>
<sequence>MFKNFKNPIFKQVFYFNLLYANPTITANAMKKKQYGDTPEDIFRRLLMKSYLMSSVFVLVVYTLIFLVIPLNKAPYYLDYTILVFFLLCILQTFTYFFNVFYNSKDIEGYMSLPIEESLVYRAKMAVVAIATIQMAIPIWSITSIYGFKMGLGYISILYGFLDFVLAGSLVVIVNMILMEGLAKTSVLSKFKNGIITAINIVATLANISIIVFLQTTSKARILSSQIEGRVEYGFISSLAKSHMGNLGLILVLSLVILGIYALIMKSVNGRFYDYIRKIQDGSGQKKRPAKENMEASHNKVALESISDFSIGSENGSEARIGLGLANETSQTKEDKKGQASGLGFSLFKYNLSLINEPTVITQSIVMNCAMPIFLFLPVLMDIRKEAATLELIRTNSGMAAVIIALVVAIFINAFSTTLSSIVVSLDRENYYYIKSLPISRKQYFMSKLIISTGINSILPMILILGVYIYVGIPVFDIVYALVLYIILCLSISSLWLIYDFKNVVTDWQNVSDIYGRLNKALVFVLTFLIFIVCFAMVMLLSFVLSLGLGTQIRSAFTILILIFAIFSLSRVRNFTKKSGY</sequence>
<keyword evidence="2 5" id="KW-0812">Transmembrane</keyword>
<organism evidence="7 8">
    <name type="scientific">Peptostreptococcus stomatis DSM 17678</name>
    <dbReference type="NCBI Taxonomy" id="596315"/>
    <lineage>
        <taxon>Bacteria</taxon>
        <taxon>Bacillati</taxon>
        <taxon>Bacillota</taxon>
        <taxon>Clostridia</taxon>
        <taxon>Peptostreptococcales</taxon>
        <taxon>Peptostreptococcaceae</taxon>
        <taxon>Peptostreptococcus</taxon>
    </lineage>
</organism>
<dbReference type="STRING" id="596315.HMPREF0634_0867"/>
<feature type="domain" description="ABC-2 type transporter transmembrane" evidence="6">
    <location>
        <begin position="391"/>
        <end position="496"/>
    </location>
</feature>
<dbReference type="OrthoDB" id="2176387at2"/>
<dbReference type="InterPro" id="IPR013525">
    <property type="entry name" value="ABC2_TM"/>
</dbReference>
<comment type="caution">
    <text evidence="7">The sequence shown here is derived from an EMBL/GenBank/DDBJ whole genome shotgun (WGS) entry which is preliminary data.</text>
</comment>
<keyword evidence="4 5" id="KW-0472">Membrane</keyword>
<dbReference type="Pfam" id="PF01061">
    <property type="entry name" value="ABC2_membrane"/>
    <property type="match status" value="1"/>
</dbReference>
<feature type="transmembrane region" description="Helical" evidence="5">
    <location>
        <begin position="77"/>
        <end position="102"/>
    </location>
</feature>
<evidence type="ECO:0000256" key="5">
    <source>
        <dbReference type="SAM" id="Phobius"/>
    </source>
</evidence>
<gene>
    <name evidence="7" type="ORF">HMPREF0634_0867</name>
</gene>
<name>E0E4X2_9FIRM</name>
<feature type="transmembrane region" description="Helical" evidence="5">
    <location>
        <begin position="123"/>
        <end position="146"/>
    </location>
</feature>
<dbReference type="RefSeq" id="WP_007791101.1">
    <property type="nucleotide sequence ID" value="NZ_ADGQ01000071.1"/>
</dbReference>
<feature type="transmembrane region" description="Helical" evidence="5">
    <location>
        <begin position="152"/>
        <end position="174"/>
    </location>
</feature>
<feature type="transmembrane region" description="Helical" evidence="5">
    <location>
        <begin position="51"/>
        <end position="71"/>
    </location>
</feature>
<dbReference type="EMBL" id="ADGQ01000071">
    <property type="protein sequence ID" value="EFM64085.1"/>
    <property type="molecule type" value="Genomic_DNA"/>
</dbReference>
<feature type="transmembrane region" description="Helical" evidence="5">
    <location>
        <begin position="445"/>
        <end position="472"/>
    </location>
</feature>
<reference evidence="7 8" key="1">
    <citation type="submission" date="2010-08" db="EMBL/GenBank/DDBJ databases">
        <authorList>
            <person name="Harkins D.M."/>
            <person name="Madupu R."/>
            <person name="Durkin A.S."/>
            <person name="Torralba M."/>
            <person name="Methe B."/>
            <person name="Sutton G.G."/>
            <person name="Nelson K.E."/>
        </authorList>
    </citation>
    <scope>NUCLEOTIDE SEQUENCE [LARGE SCALE GENOMIC DNA]</scope>
    <source>
        <strain evidence="7 8">DSM 17678</strain>
    </source>
</reference>
<evidence type="ECO:0000313" key="7">
    <source>
        <dbReference type="EMBL" id="EFM64085.1"/>
    </source>
</evidence>
<evidence type="ECO:0000256" key="1">
    <source>
        <dbReference type="ARBA" id="ARBA00004141"/>
    </source>
</evidence>
<evidence type="ECO:0000256" key="2">
    <source>
        <dbReference type="ARBA" id="ARBA00022692"/>
    </source>
</evidence>
<dbReference type="GO" id="GO:0016020">
    <property type="term" value="C:membrane"/>
    <property type="evidence" value="ECO:0007669"/>
    <property type="project" value="UniProtKB-SubCell"/>
</dbReference>
<dbReference type="GO" id="GO:0140359">
    <property type="term" value="F:ABC-type transporter activity"/>
    <property type="evidence" value="ECO:0007669"/>
    <property type="project" value="InterPro"/>
</dbReference>
<proteinExistence type="predicted"/>
<feature type="transmembrane region" description="Helical" evidence="5">
    <location>
        <begin position="360"/>
        <end position="380"/>
    </location>
</feature>
<feature type="transmembrane region" description="Helical" evidence="5">
    <location>
        <begin position="522"/>
        <end position="547"/>
    </location>
</feature>
<dbReference type="AlphaFoldDB" id="E0E4X2"/>
<dbReference type="GeneID" id="84801347"/>
<accession>E0E4X2</accession>